<reference evidence="3" key="1">
    <citation type="submission" date="2016-11" db="EMBL/GenBank/DDBJ databases">
        <title>Complete Genome Sequence of alachlor-degrading Sphingomonas sp. strain JJ-A5.</title>
        <authorList>
            <person name="Lee H."/>
            <person name="Ka J.-O."/>
        </authorList>
    </citation>
    <scope>NUCLEOTIDE SEQUENCE [LARGE SCALE GENOMIC DNA]</scope>
    <source>
        <strain evidence="3">JJ-A5</strain>
    </source>
</reference>
<gene>
    <name evidence="2" type="ORF">BSL82_09270</name>
</gene>
<evidence type="ECO:0000313" key="2">
    <source>
        <dbReference type="EMBL" id="API59474.1"/>
    </source>
</evidence>
<feature type="region of interest" description="Disordered" evidence="1">
    <location>
        <begin position="1"/>
        <end position="72"/>
    </location>
</feature>
<dbReference type="KEGG" id="sphj:BSL82_09270"/>
<dbReference type="RefSeq" id="WP_072597067.1">
    <property type="nucleotide sequence ID" value="NZ_CP018221.1"/>
</dbReference>
<dbReference type="AlphaFoldDB" id="A0A1L3ZV00"/>
<evidence type="ECO:0000256" key="1">
    <source>
        <dbReference type="SAM" id="MobiDB-lite"/>
    </source>
</evidence>
<name>A0A1L3ZV00_9SPHN</name>
<evidence type="ECO:0000313" key="3">
    <source>
        <dbReference type="Proteomes" id="UP000182063"/>
    </source>
</evidence>
<dbReference type="Proteomes" id="UP000182063">
    <property type="component" value="Chromosome"/>
</dbReference>
<sequence>MDEMEKPKKQRPDHPQSWGEAQDDEPDFVPAPKDDEERPHNREVEYEDLKVPKKEGVPPRPATEPGPGGKKS</sequence>
<dbReference type="STRING" id="1921510.BSL82_09270"/>
<proteinExistence type="predicted"/>
<dbReference type="EMBL" id="CP018221">
    <property type="protein sequence ID" value="API59474.1"/>
    <property type="molecule type" value="Genomic_DNA"/>
</dbReference>
<keyword evidence="3" id="KW-1185">Reference proteome</keyword>
<protein>
    <submittedName>
        <fullName evidence="2">Uncharacterized protein</fullName>
    </submittedName>
</protein>
<accession>A0A1L3ZV00</accession>
<organism evidence="2 3">
    <name type="scientific">Tardibacter chloracetimidivorans</name>
    <dbReference type="NCBI Taxonomy" id="1921510"/>
    <lineage>
        <taxon>Bacteria</taxon>
        <taxon>Pseudomonadati</taxon>
        <taxon>Pseudomonadota</taxon>
        <taxon>Alphaproteobacteria</taxon>
        <taxon>Sphingomonadales</taxon>
        <taxon>Sphingomonadaceae</taxon>
        <taxon>Tardibacter</taxon>
    </lineage>
</organism>
<feature type="compositionally biased region" description="Basic and acidic residues" evidence="1">
    <location>
        <begin position="1"/>
        <end position="14"/>
    </location>
</feature>
<feature type="compositionally biased region" description="Basic and acidic residues" evidence="1">
    <location>
        <begin position="32"/>
        <end position="57"/>
    </location>
</feature>